<dbReference type="OrthoDB" id="432970at2759"/>
<dbReference type="EMBL" id="BPQB01000012">
    <property type="protein sequence ID" value="GJE89312.1"/>
    <property type="molecule type" value="Genomic_DNA"/>
</dbReference>
<evidence type="ECO:0000259" key="5">
    <source>
        <dbReference type="PROSITE" id="PS50865"/>
    </source>
</evidence>
<name>A0A9P3G763_9APHY</name>
<accession>A0A9P3G763</accession>
<gene>
    <name evidence="6" type="ORF">PsYK624_054090</name>
</gene>
<evidence type="ECO:0000313" key="6">
    <source>
        <dbReference type="EMBL" id="GJE89312.1"/>
    </source>
</evidence>
<dbReference type="Proteomes" id="UP000703269">
    <property type="component" value="Unassembled WGS sequence"/>
</dbReference>
<protein>
    <submittedName>
        <fullName evidence="6">Zinc finger MYND domain-containing protein</fullName>
    </submittedName>
</protein>
<dbReference type="GO" id="GO:0008270">
    <property type="term" value="F:zinc ion binding"/>
    <property type="evidence" value="ECO:0007669"/>
    <property type="project" value="UniProtKB-KW"/>
</dbReference>
<proteinExistence type="predicted"/>
<evidence type="ECO:0000256" key="1">
    <source>
        <dbReference type="ARBA" id="ARBA00022723"/>
    </source>
</evidence>
<dbReference type="InterPro" id="IPR002893">
    <property type="entry name" value="Znf_MYND"/>
</dbReference>
<sequence length="516" mass="57128">MSLTTPEAVQDSTRRLARELNAAQKAGLPIDGFAFGVVPTCLRCGDMIFTPAKPMKCSACKAIIYCSKACSRKDWTTPWGPGQPTHRDLCGDYKRHMERLPAFQAETVSFPWGRLELDGMFNFDIARARFDVLGGTGTGFWSHCGGVAPHRQRETRAVMHPRKKLPRGLDVLRQELAHVDGADLFLHDRHLSDEEGWKLAPEFVPFRDLARMPEARRPQMVASYARGVSDWDSWHEWRKLPKASPAALLMTYPLSVYHMLTGVLELTTPTSGLPNNRVSMCVHLLGVEVELNYLPIFAELALLLPYHDITLVLFGHGIKTLTDAAARAQTVPGSPLQRTLVNGSPIFEYAAPRALGSGTLTVLLHTANALWTHRGMQALQHTAPELYPDALLALDAGLGTYTAWQEVLHVAHGVRIPFAVTEYLEQSLEWAVRHTIPVVLGHDPARTHAIAPNPFHRPGQRALPCMRLPNFVNGFTLCVVPHDARRCSGCGPCLSGRARAKPAAEEPKRESIDDLD</sequence>
<reference evidence="6 7" key="1">
    <citation type="submission" date="2021-08" db="EMBL/GenBank/DDBJ databases">
        <title>Draft Genome Sequence of Phanerochaete sordida strain YK-624.</title>
        <authorList>
            <person name="Mori T."/>
            <person name="Dohra H."/>
            <person name="Suzuki T."/>
            <person name="Kawagishi H."/>
            <person name="Hirai H."/>
        </authorList>
    </citation>
    <scope>NUCLEOTIDE SEQUENCE [LARGE SCALE GENOMIC DNA]</scope>
    <source>
        <strain evidence="6 7">YK-624</strain>
    </source>
</reference>
<dbReference type="AlphaFoldDB" id="A0A9P3G763"/>
<dbReference type="InterPro" id="IPR046824">
    <property type="entry name" value="Mss51-like_C"/>
</dbReference>
<dbReference type="Pfam" id="PF01753">
    <property type="entry name" value="zf-MYND"/>
    <property type="match status" value="1"/>
</dbReference>
<dbReference type="Pfam" id="PF20179">
    <property type="entry name" value="MSS51_C"/>
    <property type="match status" value="1"/>
</dbReference>
<dbReference type="SUPFAM" id="SSF144232">
    <property type="entry name" value="HIT/MYND zinc finger-like"/>
    <property type="match status" value="1"/>
</dbReference>
<dbReference type="PANTHER" id="PTHR47570">
    <property type="entry name" value="ZINC ION BINDING PROTEIN"/>
    <property type="match status" value="1"/>
</dbReference>
<organism evidence="6 7">
    <name type="scientific">Phanerochaete sordida</name>
    <dbReference type="NCBI Taxonomy" id="48140"/>
    <lineage>
        <taxon>Eukaryota</taxon>
        <taxon>Fungi</taxon>
        <taxon>Dikarya</taxon>
        <taxon>Basidiomycota</taxon>
        <taxon>Agaricomycotina</taxon>
        <taxon>Agaricomycetes</taxon>
        <taxon>Polyporales</taxon>
        <taxon>Phanerochaetaceae</taxon>
        <taxon>Phanerochaete</taxon>
    </lineage>
</organism>
<keyword evidence="1" id="KW-0479">Metal-binding</keyword>
<feature type="domain" description="MYND-type" evidence="5">
    <location>
        <begin position="41"/>
        <end position="90"/>
    </location>
</feature>
<comment type="caution">
    <text evidence="6">The sequence shown here is derived from an EMBL/GenBank/DDBJ whole genome shotgun (WGS) entry which is preliminary data.</text>
</comment>
<evidence type="ECO:0000313" key="7">
    <source>
        <dbReference type="Proteomes" id="UP000703269"/>
    </source>
</evidence>
<keyword evidence="7" id="KW-1185">Reference proteome</keyword>
<evidence type="ECO:0000256" key="4">
    <source>
        <dbReference type="PROSITE-ProRule" id="PRU00134"/>
    </source>
</evidence>
<keyword evidence="3" id="KW-0862">Zinc</keyword>
<dbReference type="Gene3D" id="6.10.140.2220">
    <property type="match status" value="1"/>
</dbReference>
<dbReference type="PROSITE" id="PS50865">
    <property type="entry name" value="ZF_MYND_2"/>
    <property type="match status" value="1"/>
</dbReference>
<evidence type="ECO:0000256" key="3">
    <source>
        <dbReference type="ARBA" id="ARBA00022833"/>
    </source>
</evidence>
<evidence type="ECO:0000256" key="2">
    <source>
        <dbReference type="ARBA" id="ARBA00022771"/>
    </source>
</evidence>
<keyword evidence="2 4" id="KW-0863">Zinc-finger</keyword>
<dbReference type="PANTHER" id="PTHR47570:SF1">
    <property type="entry name" value="ZINC ION BINDING PROTEIN"/>
    <property type="match status" value="1"/>
</dbReference>